<organism evidence="2 3">
    <name type="scientific">Kibdelosporangium philippinense</name>
    <dbReference type="NCBI Taxonomy" id="211113"/>
    <lineage>
        <taxon>Bacteria</taxon>
        <taxon>Bacillati</taxon>
        <taxon>Actinomycetota</taxon>
        <taxon>Actinomycetes</taxon>
        <taxon>Pseudonocardiales</taxon>
        <taxon>Pseudonocardiaceae</taxon>
        <taxon>Kibdelosporangium</taxon>
    </lineage>
</organism>
<evidence type="ECO:0000313" key="3">
    <source>
        <dbReference type="Proteomes" id="UP001521150"/>
    </source>
</evidence>
<gene>
    <name evidence="2" type="ORF">LWC34_14560</name>
</gene>
<evidence type="ECO:0000313" key="2">
    <source>
        <dbReference type="EMBL" id="MCE7004044.1"/>
    </source>
</evidence>
<evidence type="ECO:0008006" key="4">
    <source>
        <dbReference type="Google" id="ProtNLM"/>
    </source>
</evidence>
<protein>
    <recommendedName>
        <fullName evidence="4">PDGLE domain-containing protein</fullName>
    </recommendedName>
</protein>
<keyword evidence="3" id="KW-1185">Reference proteome</keyword>
<dbReference type="RefSeq" id="WP_233725584.1">
    <property type="nucleotide sequence ID" value="NZ_JAJVCN010000001.1"/>
</dbReference>
<keyword evidence="1" id="KW-0472">Membrane</keyword>
<feature type="transmembrane region" description="Helical" evidence="1">
    <location>
        <begin position="82"/>
        <end position="105"/>
    </location>
</feature>
<dbReference type="Proteomes" id="UP001521150">
    <property type="component" value="Unassembled WGS sequence"/>
</dbReference>
<accession>A0ABS8ZA71</accession>
<evidence type="ECO:0000256" key="1">
    <source>
        <dbReference type="SAM" id="Phobius"/>
    </source>
</evidence>
<sequence length="109" mass="11800">MTRLRPRAWLGLALLAVLAFGFTAFIGAWAGGKDIDETCAAAGQPLDQSYRATHWQEPGQFFPMHNRCNADYDLVPGWVNPALVIFAVVAVACLAGAAVAITRLIRNSR</sequence>
<dbReference type="EMBL" id="JAJVCN010000001">
    <property type="protein sequence ID" value="MCE7004044.1"/>
    <property type="molecule type" value="Genomic_DNA"/>
</dbReference>
<name>A0ABS8ZA71_9PSEU</name>
<reference evidence="2 3" key="1">
    <citation type="submission" date="2021-12" db="EMBL/GenBank/DDBJ databases">
        <title>Genome sequence of Kibdelosporangium philippinense ATCC 49844.</title>
        <authorList>
            <person name="Fedorov E.A."/>
            <person name="Omeragic M."/>
            <person name="Shalygina K.F."/>
            <person name="Maclea K.S."/>
        </authorList>
    </citation>
    <scope>NUCLEOTIDE SEQUENCE [LARGE SCALE GENOMIC DNA]</scope>
    <source>
        <strain evidence="2 3">ATCC 49844</strain>
    </source>
</reference>
<keyword evidence="1" id="KW-1133">Transmembrane helix</keyword>
<proteinExistence type="predicted"/>
<comment type="caution">
    <text evidence="2">The sequence shown here is derived from an EMBL/GenBank/DDBJ whole genome shotgun (WGS) entry which is preliminary data.</text>
</comment>
<keyword evidence="1" id="KW-0812">Transmembrane</keyword>